<dbReference type="AlphaFoldDB" id="A0A395NVU4"/>
<dbReference type="InterPro" id="IPR036237">
    <property type="entry name" value="Xyl_isomerase-like_sf"/>
</dbReference>
<dbReference type="InterPro" id="IPR013022">
    <property type="entry name" value="Xyl_isomerase-like_TIM-brl"/>
</dbReference>
<keyword evidence="3" id="KW-1185">Reference proteome</keyword>
<reference evidence="2 3" key="1">
    <citation type="journal article" date="2018" name="PLoS Pathog.">
        <title>Evolution of structural diversity of trichothecenes, a family of toxins produced by plant pathogenic and entomopathogenic fungi.</title>
        <authorList>
            <person name="Proctor R.H."/>
            <person name="McCormick S.P."/>
            <person name="Kim H.S."/>
            <person name="Cardoza R.E."/>
            <person name="Stanley A.M."/>
            <person name="Lindo L."/>
            <person name="Kelly A."/>
            <person name="Brown D.W."/>
            <person name="Lee T."/>
            <person name="Vaughan M.M."/>
            <person name="Alexander N.J."/>
            <person name="Busman M."/>
            <person name="Gutierrez S."/>
        </authorList>
    </citation>
    <scope>NUCLEOTIDE SEQUENCE [LARGE SCALE GENOMIC DNA]</scope>
    <source>
        <strain evidence="2 3">IBT 40837</strain>
    </source>
</reference>
<accession>A0A395NVU4</accession>
<evidence type="ECO:0000313" key="2">
    <source>
        <dbReference type="EMBL" id="RFU80175.1"/>
    </source>
</evidence>
<dbReference type="EMBL" id="PXOA01000121">
    <property type="protein sequence ID" value="RFU80175.1"/>
    <property type="molecule type" value="Genomic_DNA"/>
</dbReference>
<dbReference type="Pfam" id="PF01261">
    <property type="entry name" value="AP_endonuc_2"/>
    <property type="match status" value="1"/>
</dbReference>
<proteinExistence type="predicted"/>
<gene>
    <name evidence="2" type="ORF">TARUN_2047</name>
</gene>
<evidence type="ECO:0000259" key="1">
    <source>
        <dbReference type="Pfam" id="PF01261"/>
    </source>
</evidence>
<feature type="domain" description="Xylose isomerase-like TIM barrel" evidence="1">
    <location>
        <begin position="24"/>
        <end position="313"/>
    </location>
</feature>
<protein>
    <submittedName>
        <fullName evidence="2">3-dehydroshikimate dehydratase</fullName>
    </submittedName>
</protein>
<dbReference type="STRING" id="490622.A0A395NVU4"/>
<dbReference type="Gene3D" id="3.20.20.150">
    <property type="entry name" value="Divalent-metal-dependent TIM barrel enzymes"/>
    <property type="match status" value="1"/>
</dbReference>
<evidence type="ECO:0000313" key="3">
    <source>
        <dbReference type="Proteomes" id="UP000266272"/>
    </source>
</evidence>
<dbReference type="InterPro" id="IPR050312">
    <property type="entry name" value="IolE/XylAMocC-like"/>
</dbReference>
<sequence length="336" mass="37976">MVFLPGIASPSLGHQTAHSIESRLKAAASHGFKLIELVEDDLAFYAKDKLGGAMDSSSSMIQAAHEIKGICDKLGIRPIVLQPFWFYDGLTDRKQHEAAIEKLRLWMKLVKVLNVQIVQLPSNWLLEGTTGDLDSIVADLIEMAEIGLEQDPVVSFAYEAVAWGTHVATWQGSWELVKRVNKPNFGLCLDTYHIVARDWGDPTVPGCKRPDGDENFQRSMKELVEHIDIRKVFYVQVSDAELLSKPLVQGHPYFNEQQLPRMAWSRNARLFPWEEDQNGCLPIELLVDTIFKDLKYTGYVTVESFSRHLLDKNPGVPNVFAARAMKSWAALMKRIE</sequence>
<dbReference type="Proteomes" id="UP000266272">
    <property type="component" value="Unassembled WGS sequence"/>
</dbReference>
<comment type="caution">
    <text evidence="2">The sequence shown here is derived from an EMBL/GenBank/DDBJ whole genome shotgun (WGS) entry which is preliminary data.</text>
</comment>
<dbReference type="PANTHER" id="PTHR12110">
    <property type="entry name" value="HYDROXYPYRUVATE ISOMERASE"/>
    <property type="match status" value="1"/>
</dbReference>
<organism evidence="2 3">
    <name type="scientific">Trichoderma arundinaceum</name>
    <dbReference type="NCBI Taxonomy" id="490622"/>
    <lineage>
        <taxon>Eukaryota</taxon>
        <taxon>Fungi</taxon>
        <taxon>Dikarya</taxon>
        <taxon>Ascomycota</taxon>
        <taxon>Pezizomycotina</taxon>
        <taxon>Sordariomycetes</taxon>
        <taxon>Hypocreomycetidae</taxon>
        <taxon>Hypocreales</taxon>
        <taxon>Hypocreaceae</taxon>
        <taxon>Trichoderma</taxon>
    </lineage>
</organism>
<dbReference type="OrthoDB" id="5360893at2759"/>
<dbReference type="SUPFAM" id="SSF51658">
    <property type="entry name" value="Xylose isomerase-like"/>
    <property type="match status" value="1"/>
</dbReference>
<dbReference type="PANTHER" id="PTHR12110:SF21">
    <property type="entry name" value="XYLOSE ISOMERASE-LIKE TIM BARREL DOMAIN-CONTAINING PROTEIN"/>
    <property type="match status" value="1"/>
</dbReference>
<name>A0A395NVU4_TRIAR</name>